<name>A0A9P8P4J5_9ASCO</name>
<accession>A0A9P8P4J5</accession>
<sequence length="266" mass="30145">MNTSSFSESTSTLGSKVSYSLENQTQVTDIANTQLRSQGSKVGSAKALQLFKNQITFGDQSATEESEEDEDHTPEDEFRLISESSDCVKDQKDLVLWANKLELESADLRETSKKLIKDLRSMSEDIKRGIRQFQALATQSKNIMKEMDTRLKLFGYREESFDESTNDDIKSDTGIILDNQVKLFKMMERQDKFNKKLTEMLNKNFRSANQPPHDRSLPPVQKSAGRCSAKSIGTDQDGSANKRRTSIAPYPRTRSAKSSTRFDKLE</sequence>
<keyword evidence="3" id="KW-1185">Reference proteome</keyword>
<protein>
    <submittedName>
        <fullName evidence="2">Uncharacterized protein</fullName>
    </submittedName>
</protein>
<dbReference type="GO" id="GO:0007131">
    <property type="term" value="P:reciprocal meiotic recombination"/>
    <property type="evidence" value="ECO:0007669"/>
    <property type="project" value="InterPro"/>
</dbReference>
<evidence type="ECO:0000313" key="3">
    <source>
        <dbReference type="Proteomes" id="UP000788993"/>
    </source>
</evidence>
<dbReference type="AlphaFoldDB" id="A0A9P8P4J5"/>
<dbReference type="EMBL" id="JAEUBD010001178">
    <property type="protein sequence ID" value="KAH3665137.1"/>
    <property type="molecule type" value="Genomic_DNA"/>
</dbReference>
<dbReference type="GO" id="GO:0000794">
    <property type="term" value="C:condensed nuclear chromosome"/>
    <property type="evidence" value="ECO:0007669"/>
    <property type="project" value="InterPro"/>
</dbReference>
<dbReference type="Pfam" id="PF09074">
    <property type="entry name" value="Mer2"/>
    <property type="match status" value="1"/>
</dbReference>
<gene>
    <name evidence="2" type="ORF">OGATHE_003952</name>
</gene>
<reference evidence="2" key="1">
    <citation type="journal article" date="2021" name="Open Biol.">
        <title>Shared evolutionary footprints suggest mitochondrial oxidative damage underlies multiple complex I losses in fungi.</title>
        <authorList>
            <person name="Schikora-Tamarit M.A."/>
            <person name="Marcet-Houben M."/>
            <person name="Nosek J."/>
            <person name="Gabaldon T."/>
        </authorList>
    </citation>
    <scope>NUCLEOTIDE SEQUENCE</scope>
    <source>
        <strain evidence="2">NCAIM Y.01608</strain>
    </source>
</reference>
<dbReference type="InterPro" id="IPR015159">
    <property type="entry name" value="Rec107"/>
</dbReference>
<dbReference type="Proteomes" id="UP000788993">
    <property type="component" value="Unassembled WGS sequence"/>
</dbReference>
<reference evidence="2" key="2">
    <citation type="submission" date="2021-01" db="EMBL/GenBank/DDBJ databases">
        <authorList>
            <person name="Schikora-Tamarit M.A."/>
        </authorList>
    </citation>
    <scope>NUCLEOTIDE SEQUENCE</scope>
    <source>
        <strain evidence="2">NCAIM Y.01608</strain>
    </source>
</reference>
<comment type="caution">
    <text evidence="2">The sequence shown here is derived from an EMBL/GenBank/DDBJ whole genome shotgun (WGS) entry which is preliminary data.</text>
</comment>
<proteinExistence type="predicted"/>
<feature type="region of interest" description="Disordered" evidence="1">
    <location>
        <begin position="205"/>
        <end position="266"/>
    </location>
</feature>
<evidence type="ECO:0000313" key="2">
    <source>
        <dbReference type="EMBL" id="KAH3665137.1"/>
    </source>
</evidence>
<organism evidence="2 3">
    <name type="scientific">Ogataea polymorpha</name>
    <dbReference type="NCBI Taxonomy" id="460523"/>
    <lineage>
        <taxon>Eukaryota</taxon>
        <taxon>Fungi</taxon>
        <taxon>Dikarya</taxon>
        <taxon>Ascomycota</taxon>
        <taxon>Saccharomycotina</taxon>
        <taxon>Pichiomycetes</taxon>
        <taxon>Pichiales</taxon>
        <taxon>Pichiaceae</taxon>
        <taxon>Ogataea</taxon>
    </lineage>
</organism>
<evidence type="ECO:0000256" key="1">
    <source>
        <dbReference type="SAM" id="MobiDB-lite"/>
    </source>
</evidence>